<accession>A0A382DQ78</accession>
<protein>
    <submittedName>
        <fullName evidence="1">Uncharacterized protein</fullName>
    </submittedName>
</protein>
<dbReference type="EMBL" id="UINC01040205">
    <property type="protein sequence ID" value="SVB39747.1"/>
    <property type="molecule type" value="Genomic_DNA"/>
</dbReference>
<dbReference type="AlphaFoldDB" id="A0A382DQ78"/>
<sequence length="39" mass="4392">VLKEEVLNVGEKELVLSQKKEVVTSEERVIKEPKTAAQI</sequence>
<evidence type="ECO:0000313" key="1">
    <source>
        <dbReference type="EMBL" id="SVB39747.1"/>
    </source>
</evidence>
<organism evidence="1">
    <name type="scientific">marine metagenome</name>
    <dbReference type="NCBI Taxonomy" id="408172"/>
    <lineage>
        <taxon>unclassified sequences</taxon>
        <taxon>metagenomes</taxon>
        <taxon>ecological metagenomes</taxon>
    </lineage>
</organism>
<feature type="non-terminal residue" evidence="1">
    <location>
        <position position="1"/>
    </location>
</feature>
<reference evidence="1" key="1">
    <citation type="submission" date="2018-05" db="EMBL/GenBank/DDBJ databases">
        <authorList>
            <person name="Lanie J.A."/>
            <person name="Ng W.-L."/>
            <person name="Kazmierczak K.M."/>
            <person name="Andrzejewski T.M."/>
            <person name="Davidsen T.M."/>
            <person name="Wayne K.J."/>
            <person name="Tettelin H."/>
            <person name="Glass J.I."/>
            <person name="Rusch D."/>
            <person name="Podicherti R."/>
            <person name="Tsui H.-C.T."/>
            <person name="Winkler M.E."/>
        </authorList>
    </citation>
    <scope>NUCLEOTIDE SEQUENCE</scope>
</reference>
<gene>
    <name evidence="1" type="ORF">METZ01_LOCUS192601</name>
</gene>
<proteinExistence type="predicted"/>
<name>A0A382DQ78_9ZZZZ</name>